<keyword evidence="1" id="KW-0732">Signal</keyword>
<organism evidence="2 3">
    <name type="scientific">Bradyrhizobium rifense</name>
    <dbReference type="NCBI Taxonomy" id="515499"/>
    <lineage>
        <taxon>Bacteria</taxon>
        <taxon>Pseudomonadati</taxon>
        <taxon>Pseudomonadota</taxon>
        <taxon>Alphaproteobacteria</taxon>
        <taxon>Hyphomicrobiales</taxon>
        <taxon>Nitrobacteraceae</taxon>
        <taxon>Bradyrhizobium</taxon>
    </lineage>
</organism>
<reference evidence="2 3" key="1">
    <citation type="submission" date="2019-08" db="EMBL/GenBank/DDBJ databases">
        <title>Bradyrhizobium hipponensis sp. nov., a rhizobium isolated from a Lupinus angustifolius root nodule in Tunisia.</title>
        <authorList>
            <person name="Off K."/>
            <person name="Rejili M."/>
            <person name="Mars M."/>
            <person name="Brachmann A."/>
            <person name="Marin M."/>
        </authorList>
    </citation>
    <scope>NUCLEOTIDE SEQUENCE [LARGE SCALE GENOMIC DNA]</scope>
    <source>
        <strain evidence="2 3">CTAW71</strain>
    </source>
</reference>
<sequence>MRTDERDVRSKRLLRLLRGAWVLATLIASSVCSQAAAQDMRFREFLAPQRSPERSAGTSTETPGFNLVSWGPYYDEPNGACGYGTGMFLFSSDRIRFVMPLAGSESNQNLAGARATLTDDSRQLIFEIKSDSCIYRATVEKTIRKGGDYQIVPFDNKPSVEVNSPELRIWMGTFSDSEDTCFSATGMFYYSNDKMRFVMPIHVIPDQIEGGGPNKNFGGSLESSTDGNRRYMTELKSPNCKYLITIEKSVKVDGEFQLMPARRSITPTKAPSP</sequence>
<evidence type="ECO:0000313" key="2">
    <source>
        <dbReference type="EMBL" id="TYL98677.1"/>
    </source>
</evidence>
<comment type="caution">
    <text evidence="2">The sequence shown here is derived from an EMBL/GenBank/DDBJ whole genome shotgun (WGS) entry which is preliminary data.</text>
</comment>
<name>A0A5D3KL94_9BRAD</name>
<gene>
    <name evidence="2" type="ORF">FXB40_05355</name>
</gene>
<evidence type="ECO:0000256" key="1">
    <source>
        <dbReference type="SAM" id="SignalP"/>
    </source>
</evidence>
<dbReference type="EMBL" id="VSSS01000011">
    <property type="protein sequence ID" value="TYL98677.1"/>
    <property type="molecule type" value="Genomic_DNA"/>
</dbReference>
<dbReference type="AlphaFoldDB" id="A0A5D3KL94"/>
<feature type="signal peptide" evidence="1">
    <location>
        <begin position="1"/>
        <end position="35"/>
    </location>
</feature>
<feature type="chain" id="PRO_5022820539" description="DUF1849 family protein" evidence="1">
    <location>
        <begin position="36"/>
        <end position="273"/>
    </location>
</feature>
<keyword evidence="3" id="KW-1185">Reference proteome</keyword>
<protein>
    <recommendedName>
        <fullName evidence="4">DUF1849 family protein</fullName>
    </recommendedName>
</protein>
<proteinExistence type="predicted"/>
<dbReference type="RefSeq" id="WP_148771155.1">
    <property type="nucleotide sequence ID" value="NZ_VSSS01000011.1"/>
</dbReference>
<accession>A0A5D3KL94</accession>
<evidence type="ECO:0000313" key="3">
    <source>
        <dbReference type="Proteomes" id="UP000324758"/>
    </source>
</evidence>
<dbReference type="Proteomes" id="UP000324758">
    <property type="component" value="Unassembled WGS sequence"/>
</dbReference>
<evidence type="ECO:0008006" key="4">
    <source>
        <dbReference type="Google" id="ProtNLM"/>
    </source>
</evidence>